<dbReference type="PANTHER" id="PTHR43133">
    <property type="entry name" value="RNA POLYMERASE ECF-TYPE SIGMA FACTO"/>
    <property type="match status" value="1"/>
</dbReference>
<dbReference type="Proteomes" id="UP001172082">
    <property type="component" value="Unassembled WGS sequence"/>
</dbReference>
<dbReference type="InterPro" id="IPR039425">
    <property type="entry name" value="RNA_pol_sigma-70-like"/>
</dbReference>
<dbReference type="SUPFAM" id="SSF88946">
    <property type="entry name" value="Sigma2 domain of RNA polymerase sigma factors"/>
    <property type="match status" value="1"/>
</dbReference>
<dbReference type="InterPro" id="IPR013324">
    <property type="entry name" value="RNA_pol_sigma_r3/r4-like"/>
</dbReference>
<evidence type="ECO:0000313" key="6">
    <source>
        <dbReference type="EMBL" id="MDN5204268.1"/>
    </source>
</evidence>
<reference evidence="6" key="1">
    <citation type="submission" date="2023-06" db="EMBL/GenBank/DDBJ databases">
        <title>Genomic of Parafulvivirga corallium.</title>
        <authorList>
            <person name="Wang G."/>
        </authorList>
    </citation>
    <scope>NUCLEOTIDE SEQUENCE</scope>
    <source>
        <strain evidence="6">BMA10</strain>
    </source>
</reference>
<keyword evidence="2" id="KW-0805">Transcription regulation</keyword>
<sequence>MENKRKIAESGSFEKTEFLKEAIKALDKKEFEQIGNTELWKLLKDGNEQAISYVYDKYIYDLFWFGSQFISDKDLVKDCIQDVFTSLVGSQKSSQHVTFIKAYLYKALYRTIMSRIQKEKKYYQAREIIRKTEGFEVVISTEVRMINDEHYNRRIKLINRELGNLSKRQKQAILHYFYDGFTLDEIAVAMEIKGKNSVSKLIRRGLDAIRNNITSLALMILLVLD</sequence>
<keyword evidence="3" id="KW-0731">Sigma factor</keyword>
<protein>
    <submittedName>
        <fullName evidence="6">RNA polymerase sigma factor</fullName>
    </submittedName>
</protein>
<keyword evidence="7" id="KW-1185">Reference proteome</keyword>
<dbReference type="InterPro" id="IPR036388">
    <property type="entry name" value="WH-like_DNA-bd_sf"/>
</dbReference>
<name>A0ABT8KV53_9BACT</name>
<keyword evidence="4" id="KW-0804">Transcription</keyword>
<evidence type="ECO:0000256" key="4">
    <source>
        <dbReference type="ARBA" id="ARBA00023163"/>
    </source>
</evidence>
<dbReference type="SUPFAM" id="SSF88659">
    <property type="entry name" value="Sigma3 and sigma4 domains of RNA polymerase sigma factors"/>
    <property type="match status" value="1"/>
</dbReference>
<organism evidence="6 7">
    <name type="scientific">Splendidivirga corallicola</name>
    <dbReference type="NCBI Taxonomy" id="3051826"/>
    <lineage>
        <taxon>Bacteria</taxon>
        <taxon>Pseudomonadati</taxon>
        <taxon>Bacteroidota</taxon>
        <taxon>Cytophagia</taxon>
        <taxon>Cytophagales</taxon>
        <taxon>Splendidivirgaceae</taxon>
        <taxon>Splendidivirga</taxon>
    </lineage>
</organism>
<dbReference type="Gene3D" id="1.10.1740.10">
    <property type="match status" value="1"/>
</dbReference>
<accession>A0ABT8KV53</accession>
<dbReference type="InterPro" id="IPR013249">
    <property type="entry name" value="RNA_pol_sigma70_r4_t2"/>
</dbReference>
<dbReference type="PANTHER" id="PTHR43133:SF46">
    <property type="entry name" value="RNA POLYMERASE SIGMA-70 FACTOR ECF SUBFAMILY"/>
    <property type="match status" value="1"/>
</dbReference>
<evidence type="ECO:0000256" key="3">
    <source>
        <dbReference type="ARBA" id="ARBA00023082"/>
    </source>
</evidence>
<dbReference type="RefSeq" id="WP_346754293.1">
    <property type="nucleotide sequence ID" value="NZ_JAUJEA010000010.1"/>
</dbReference>
<feature type="domain" description="RNA polymerase sigma factor 70 region 4 type 2" evidence="5">
    <location>
        <begin position="158"/>
        <end position="206"/>
    </location>
</feature>
<evidence type="ECO:0000256" key="2">
    <source>
        <dbReference type="ARBA" id="ARBA00023015"/>
    </source>
</evidence>
<gene>
    <name evidence="6" type="ORF">QQ008_22945</name>
</gene>
<dbReference type="EMBL" id="JAUJEA010000010">
    <property type="protein sequence ID" value="MDN5204268.1"/>
    <property type="molecule type" value="Genomic_DNA"/>
</dbReference>
<comment type="caution">
    <text evidence="6">The sequence shown here is derived from an EMBL/GenBank/DDBJ whole genome shotgun (WGS) entry which is preliminary data.</text>
</comment>
<evidence type="ECO:0000259" key="5">
    <source>
        <dbReference type="Pfam" id="PF08281"/>
    </source>
</evidence>
<evidence type="ECO:0000313" key="7">
    <source>
        <dbReference type="Proteomes" id="UP001172082"/>
    </source>
</evidence>
<comment type="similarity">
    <text evidence="1">Belongs to the sigma-70 factor family. ECF subfamily.</text>
</comment>
<dbReference type="NCBIfam" id="TIGR02937">
    <property type="entry name" value="sigma70-ECF"/>
    <property type="match status" value="1"/>
</dbReference>
<evidence type="ECO:0000256" key="1">
    <source>
        <dbReference type="ARBA" id="ARBA00010641"/>
    </source>
</evidence>
<proteinExistence type="inferred from homology"/>
<dbReference type="InterPro" id="IPR014284">
    <property type="entry name" value="RNA_pol_sigma-70_dom"/>
</dbReference>
<dbReference type="InterPro" id="IPR013325">
    <property type="entry name" value="RNA_pol_sigma_r2"/>
</dbReference>
<dbReference type="Gene3D" id="1.10.10.10">
    <property type="entry name" value="Winged helix-like DNA-binding domain superfamily/Winged helix DNA-binding domain"/>
    <property type="match status" value="1"/>
</dbReference>
<dbReference type="Pfam" id="PF08281">
    <property type="entry name" value="Sigma70_r4_2"/>
    <property type="match status" value="1"/>
</dbReference>